<evidence type="ECO:0000256" key="3">
    <source>
        <dbReference type="ARBA" id="ARBA00022801"/>
    </source>
</evidence>
<keyword evidence="3 4" id="KW-0378">Hydrolase</keyword>
<dbReference type="Gene3D" id="3.20.20.140">
    <property type="entry name" value="Metal-dependent hydrolases"/>
    <property type="match status" value="1"/>
</dbReference>
<dbReference type="CDD" id="cd01310">
    <property type="entry name" value="TatD_DNAse"/>
    <property type="match status" value="1"/>
</dbReference>
<dbReference type="PROSITE" id="PS01091">
    <property type="entry name" value="TATD_3"/>
    <property type="match status" value="1"/>
</dbReference>
<accession>A0ABQ3I8M5</accession>
<dbReference type="PANTHER" id="PTHR46124:SF4">
    <property type="entry name" value="HYDROLASE TATD"/>
    <property type="match status" value="1"/>
</dbReference>
<gene>
    <name evidence="4" type="primary">tatD</name>
    <name evidence="4" type="ORF">GCM10011340_23480</name>
</gene>
<dbReference type="PANTHER" id="PTHR46124">
    <property type="entry name" value="D-AMINOACYL-TRNA DEACYLASE"/>
    <property type="match status" value="1"/>
</dbReference>
<evidence type="ECO:0000313" key="4">
    <source>
        <dbReference type="EMBL" id="GHE67285.1"/>
    </source>
</evidence>
<comment type="similarity">
    <text evidence="1">Belongs to the metallo-dependent hydrolases superfamily. TatD-type hydrolase family.</text>
</comment>
<name>A0ABQ3I8M5_9BACT</name>
<dbReference type="RefSeq" id="WP_189630449.1">
    <property type="nucleotide sequence ID" value="NZ_BNAG01000003.1"/>
</dbReference>
<evidence type="ECO:0000256" key="2">
    <source>
        <dbReference type="ARBA" id="ARBA00022723"/>
    </source>
</evidence>
<dbReference type="InterPro" id="IPR001130">
    <property type="entry name" value="TatD-like"/>
</dbReference>
<reference evidence="5" key="1">
    <citation type="journal article" date="2019" name="Int. J. Syst. Evol. Microbiol.">
        <title>The Global Catalogue of Microorganisms (GCM) 10K type strain sequencing project: providing services to taxonomists for standard genome sequencing and annotation.</title>
        <authorList>
            <consortium name="The Broad Institute Genomics Platform"/>
            <consortium name="The Broad Institute Genome Sequencing Center for Infectious Disease"/>
            <person name="Wu L."/>
            <person name="Ma J."/>
        </authorList>
    </citation>
    <scope>NUCLEOTIDE SEQUENCE [LARGE SCALE GENOMIC DNA]</scope>
    <source>
        <strain evidence="5">CGMCC 1.15111</strain>
    </source>
</reference>
<dbReference type="InterPro" id="IPR018228">
    <property type="entry name" value="DNase_TatD-rel_CS"/>
</dbReference>
<comment type="caution">
    <text evidence="4">The sequence shown here is derived from an EMBL/GenBank/DDBJ whole genome shotgun (WGS) entry which is preliminary data.</text>
</comment>
<dbReference type="InterPro" id="IPR032466">
    <property type="entry name" value="Metal_Hydrolase"/>
</dbReference>
<dbReference type="NCBIfam" id="TIGR00010">
    <property type="entry name" value="YchF/TatD family DNA exonuclease"/>
    <property type="match status" value="1"/>
</dbReference>
<organism evidence="4 5">
    <name type="scientific">Roseivirga thermotolerans</name>
    <dbReference type="NCBI Taxonomy" id="1758176"/>
    <lineage>
        <taxon>Bacteria</taxon>
        <taxon>Pseudomonadati</taxon>
        <taxon>Bacteroidota</taxon>
        <taxon>Cytophagia</taxon>
        <taxon>Cytophagales</taxon>
        <taxon>Roseivirgaceae</taxon>
        <taxon>Roseivirga</taxon>
    </lineage>
</organism>
<evidence type="ECO:0000256" key="1">
    <source>
        <dbReference type="ARBA" id="ARBA00009275"/>
    </source>
</evidence>
<protein>
    <submittedName>
        <fullName evidence="4">TatD family hydrolase</fullName>
    </submittedName>
</protein>
<dbReference type="GO" id="GO:0016787">
    <property type="term" value="F:hydrolase activity"/>
    <property type="evidence" value="ECO:0007669"/>
    <property type="project" value="UniProtKB-KW"/>
</dbReference>
<dbReference type="PIRSF" id="PIRSF005902">
    <property type="entry name" value="DNase_TatD"/>
    <property type="match status" value="1"/>
</dbReference>
<dbReference type="InterPro" id="IPR015991">
    <property type="entry name" value="TatD/YcfH-like"/>
</dbReference>
<keyword evidence="5" id="KW-1185">Reference proteome</keyword>
<sequence length="255" mass="29238">MIETHAHIYAEQFKEDISEVLERAQEVGVQKIIMPNIDHTSIDAMLELEHRNPSLCIATMGLHPCSVNKHFEKELYVVEEWINKRPFVAIGEIGTDLYWDKTFKDQQIEAFKIQADWAKKLKKPIIIHCRESLDLTIDLVESMKDQEFTGVFHCFNGTVEQAQRIVDMGFYLGLGGVSTFKNAGMDKVVPELDAQRIVLETDSPYLAPVPYRGKRNEPSYLNVIAQKLADYRQVSLTDLIEQTTANARKLFQVHD</sequence>
<dbReference type="SUPFAM" id="SSF51556">
    <property type="entry name" value="Metallo-dependent hydrolases"/>
    <property type="match status" value="1"/>
</dbReference>
<dbReference type="EMBL" id="BNAG01000003">
    <property type="protein sequence ID" value="GHE67285.1"/>
    <property type="molecule type" value="Genomic_DNA"/>
</dbReference>
<evidence type="ECO:0000313" key="5">
    <source>
        <dbReference type="Proteomes" id="UP000658258"/>
    </source>
</evidence>
<keyword evidence="2" id="KW-0479">Metal-binding</keyword>
<dbReference type="Pfam" id="PF01026">
    <property type="entry name" value="TatD_DNase"/>
    <property type="match status" value="1"/>
</dbReference>
<proteinExistence type="inferred from homology"/>
<dbReference type="Proteomes" id="UP000658258">
    <property type="component" value="Unassembled WGS sequence"/>
</dbReference>